<dbReference type="Gene3D" id="2.160.20.20">
    <property type="match status" value="1"/>
</dbReference>
<dbReference type="InterPro" id="IPR011050">
    <property type="entry name" value="Pectin_lyase_fold/virulence"/>
</dbReference>
<dbReference type="RefSeq" id="WP_289445841.1">
    <property type="nucleotide sequence ID" value="NZ_JAUCGR010000001.1"/>
</dbReference>
<dbReference type="Gene3D" id="2.60.40.10">
    <property type="entry name" value="Immunoglobulins"/>
    <property type="match status" value="2"/>
</dbReference>
<dbReference type="CDD" id="cd00146">
    <property type="entry name" value="PKD"/>
    <property type="match status" value="2"/>
</dbReference>
<evidence type="ECO:0000313" key="4">
    <source>
        <dbReference type="Proteomes" id="UP001321453"/>
    </source>
</evidence>
<evidence type="ECO:0000256" key="1">
    <source>
        <dbReference type="SAM" id="MobiDB-lite"/>
    </source>
</evidence>
<dbReference type="SUPFAM" id="SSF49299">
    <property type="entry name" value="PKD domain"/>
    <property type="match status" value="2"/>
</dbReference>
<feature type="non-terminal residue" evidence="3">
    <location>
        <position position="1"/>
    </location>
</feature>
<dbReference type="Proteomes" id="UP001321453">
    <property type="component" value="Unassembled WGS sequence"/>
</dbReference>
<dbReference type="InterPro" id="IPR022409">
    <property type="entry name" value="PKD/Chitinase_dom"/>
</dbReference>
<dbReference type="SMART" id="SM00710">
    <property type="entry name" value="PbH1"/>
    <property type="match status" value="4"/>
</dbReference>
<organism evidence="3 4">
    <name type="scientific">Cellulomonas edaphi</name>
    <dbReference type="NCBI Taxonomy" id="3053468"/>
    <lineage>
        <taxon>Bacteria</taxon>
        <taxon>Bacillati</taxon>
        <taxon>Actinomycetota</taxon>
        <taxon>Actinomycetes</taxon>
        <taxon>Micrococcales</taxon>
        <taxon>Cellulomonadaceae</taxon>
        <taxon>Cellulomonas</taxon>
    </lineage>
</organism>
<dbReference type="InterPro" id="IPR013783">
    <property type="entry name" value="Ig-like_fold"/>
</dbReference>
<feature type="region of interest" description="Disordered" evidence="1">
    <location>
        <begin position="340"/>
        <end position="362"/>
    </location>
</feature>
<evidence type="ECO:0000313" key="3">
    <source>
        <dbReference type="EMBL" id="MDM7830681.1"/>
    </source>
</evidence>
<dbReference type="PROSITE" id="PS50093">
    <property type="entry name" value="PKD"/>
    <property type="match status" value="2"/>
</dbReference>
<dbReference type="InterPro" id="IPR012332">
    <property type="entry name" value="Autotransporter_pectin_lyase_C"/>
</dbReference>
<dbReference type="InterPro" id="IPR035986">
    <property type="entry name" value="PKD_dom_sf"/>
</dbReference>
<dbReference type="InterPro" id="IPR000601">
    <property type="entry name" value="PKD_dom"/>
</dbReference>
<dbReference type="Pfam" id="PF18911">
    <property type="entry name" value="PKD_4"/>
    <property type="match status" value="2"/>
</dbReference>
<name>A0ABT7S4X5_9CELL</name>
<reference evidence="3 4" key="1">
    <citation type="submission" date="2023-06" db="EMBL/GenBank/DDBJ databases">
        <title>Cellulomonas sp. MW9 Whole genome sequence.</title>
        <authorList>
            <person name="Park S."/>
        </authorList>
    </citation>
    <scope>NUCLEOTIDE SEQUENCE [LARGE SCALE GENOMIC DNA]</scope>
    <source>
        <strain evidence="3 4">MW9</strain>
    </source>
</reference>
<dbReference type="SUPFAM" id="SSF51126">
    <property type="entry name" value="Pectin lyase-like"/>
    <property type="match status" value="1"/>
</dbReference>
<keyword evidence="4" id="KW-1185">Reference proteome</keyword>
<dbReference type="SMART" id="SM00089">
    <property type="entry name" value="PKD"/>
    <property type="match status" value="1"/>
</dbReference>
<gene>
    <name evidence="3" type="ORF">QRT05_05005</name>
</gene>
<dbReference type="InterPro" id="IPR006626">
    <property type="entry name" value="PbH1"/>
</dbReference>
<evidence type="ECO:0000259" key="2">
    <source>
        <dbReference type="PROSITE" id="PS50093"/>
    </source>
</evidence>
<feature type="domain" description="PKD" evidence="2">
    <location>
        <begin position="1"/>
        <end position="48"/>
    </location>
</feature>
<accession>A0ABT7S4X5</accession>
<proteinExistence type="predicted"/>
<dbReference type="EMBL" id="JAUCGR010000001">
    <property type="protein sequence ID" value="MDM7830681.1"/>
    <property type="molecule type" value="Genomic_DNA"/>
</dbReference>
<feature type="domain" description="PKD" evidence="2">
    <location>
        <begin position="44"/>
        <end position="132"/>
    </location>
</feature>
<sequence>GSTGTGVTPQHTYAAAGTYTVGLTVTDDEGAKHSTSAQVTVRVPNVAPVAAMTSKVTDLAVAFDATGSRDSDGTIASYAWTFGDGSTGTGVTPQHTYAAAGTYTVGLTVTDDEGAKHSTSAQVTVKAPAPQYQTIAADTFSASRTNGWGAAQTGGTWTHAGLIGNYSTSGGTARQLVSTAGSTRTSELHDVSSTDSDLRVTVAVDKAQSGSGTQLNFWARKVGNYTYGARIKLTADGKATLLAQENSTTIASAAIGTYTPGTKLNVRVQATGTNPTTVRAKAWAAGTTEPSAWQVSQTSSAVGAQSAGSIGLSAYVASNVTAAPVTVSYSNLSVVSEASSVGDGTVAPRPTPPGMPGADSTGVPQGTAIAKVHEGNLVIDKAGTVIDGWDIRGYVSIKAKDVVIRNSYIRGPLVPEKNDLVRVQNNAYSVTIEDSTLAAQTKSPDVDGVKGWNFTLRRVDISNVIDPVHIHGSNVLIEDSWLHDNAHYYNDPNWNGGPSHSDSIQIQGGDNIVIRNSTITGSKNAAIMVTQGTGPVSNLSVTGNYLDDGACTLNISEAASGSPTGVTVASNTFGRGQQYANCAVRIPSAYSLDLRGNVYEDGAAVTRTNI</sequence>
<comment type="caution">
    <text evidence="3">The sequence shown here is derived from an EMBL/GenBank/DDBJ whole genome shotgun (WGS) entry which is preliminary data.</text>
</comment>
<protein>
    <submittedName>
        <fullName evidence="3">PKD domain-containing protein</fullName>
    </submittedName>
</protein>